<sequence length="104" mass="12154">MKSCESYSLEEVFKVFGNKRNYRFLGPVGYGSYSAFSVYSDPNLYYSKFRNMADVAGSWGQKELERSELIFSMSHYTRLFNLGILPLQVITDRFSRILRFSRMG</sequence>
<dbReference type="Proteomes" id="UP001151760">
    <property type="component" value="Unassembled WGS sequence"/>
</dbReference>
<evidence type="ECO:0000313" key="1">
    <source>
        <dbReference type="EMBL" id="GJT56767.1"/>
    </source>
</evidence>
<reference evidence="1" key="1">
    <citation type="journal article" date="2022" name="Int. J. Mol. Sci.">
        <title>Draft Genome of Tanacetum Coccineum: Genomic Comparison of Closely Related Tanacetum-Family Plants.</title>
        <authorList>
            <person name="Yamashiro T."/>
            <person name="Shiraishi A."/>
            <person name="Nakayama K."/>
            <person name="Satake H."/>
        </authorList>
    </citation>
    <scope>NUCLEOTIDE SEQUENCE</scope>
</reference>
<protein>
    <submittedName>
        <fullName evidence="1">Uncharacterized protein</fullName>
    </submittedName>
</protein>
<comment type="caution">
    <text evidence="1">The sequence shown here is derived from an EMBL/GenBank/DDBJ whole genome shotgun (WGS) entry which is preliminary data.</text>
</comment>
<accession>A0ABQ5F1V0</accession>
<evidence type="ECO:0000313" key="2">
    <source>
        <dbReference type="Proteomes" id="UP001151760"/>
    </source>
</evidence>
<reference evidence="1" key="2">
    <citation type="submission" date="2022-01" db="EMBL/GenBank/DDBJ databases">
        <authorList>
            <person name="Yamashiro T."/>
            <person name="Shiraishi A."/>
            <person name="Satake H."/>
            <person name="Nakayama K."/>
        </authorList>
    </citation>
    <scope>NUCLEOTIDE SEQUENCE</scope>
</reference>
<proteinExistence type="predicted"/>
<dbReference type="EMBL" id="BQNB010016875">
    <property type="protein sequence ID" value="GJT56767.1"/>
    <property type="molecule type" value="Genomic_DNA"/>
</dbReference>
<name>A0ABQ5F1V0_9ASTR</name>
<gene>
    <name evidence="1" type="ORF">Tco_0991821</name>
</gene>
<keyword evidence="2" id="KW-1185">Reference proteome</keyword>
<organism evidence="1 2">
    <name type="scientific">Tanacetum coccineum</name>
    <dbReference type="NCBI Taxonomy" id="301880"/>
    <lineage>
        <taxon>Eukaryota</taxon>
        <taxon>Viridiplantae</taxon>
        <taxon>Streptophyta</taxon>
        <taxon>Embryophyta</taxon>
        <taxon>Tracheophyta</taxon>
        <taxon>Spermatophyta</taxon>
        <taxon>Magnoliopsida</taxon>
        <taxon>eudicotyledons</taxon>
        <taxon>Gunneridae</taxon>
        <taxon>Pentapetalae</taxon>
        <taxon>asterids</taxon>
        <taxon>campanulids</taxon>
        <taxon>Asterales</taxon>
        <taxon>Asteraceae</taxon>
        <taxon>Asteroideae</taxon>
        <taxon>Anthemideae</taxon>
        <taxon>Anthemidinae</taxon>
        <taxon>Tanacetum</taxon>
    </lineage>
</organism>